<organism evidence="3 4">
    <name type="scientific">Corynebacterium terpenotabidum Y-11</name>
    <dbReference type="NCBI Taxonomy" id="1200352"/>
    <lineage>
        <taxon>Bacteria</taxon>
        <taxon>Bacillati</taxon>
        <taxon>Actinomycetota</taxon>
        <taxon>Actinomycetes</taxon>
        <taxon>Mycobacteriales</taxon>
        <taxon>Corynebacteriaceae</taxon>
        <taxon>Corynebacterium</taxon>
    </lineage>
</organism>
<evidence type="ECO:0000313" key="4">
    <source>
        <dbReference type="Proteomes" id="UP000014809"/>
    </source>
</evidence>
<reference evidence="3 4" key="1">
    <citation type="submission" date="2012-06" db="EMBL/GenBank/DDBJ databases">
        <title>Complete genome sequence of Corynebacterium terpenotabidum Y-11 (=DSM 44721).</title>
        <authorList>
            <person name="Ruckert C."/>
            <person name="Albersmeier A."/>
            <person name="Al-Dilaimi A."/>
            <person name="Szczepanowski R."/>
            <person name="Kalinowski J."/>
        </authorList>
    </citation>
    <scope>NUCLEOTIDE SEQUENCE [LARGE SCALE GENOMIC DNA]</scope>
    <source>
        <strain evidence="3 4">Y-11</strain>
    </source>
</reference>
<dbReference type="PANTHER" id="PTHR46797">
    <property type="entry name" value="HTH-TYPE TRANSCRIPTIONAL REGULATOR"/>
    <property type="match status" value="1"/>
</dbReference>
<dbReference type="PROSITE" id="PS50943">
    <property type="entry name" value="HTH_CROC1"/>
    <property type="match status" value="1"/>
</dbReference>
<dbReference type="KEGG" id="cter:A606_02225"/>
<dbReference type="HOGENOM" id="CLU_066192_29_0_11"/>
<dbReference type="GO" id="GO:0003677">
    <property type="term" value="F:DNA binding"/>
    <property type="evidence" value="ECO:0007669"/>
    <property type="project" value="UniProtKB-KW"/>
</dbReference>
<dbReference type="GO" id="GO:0005829">
    <property type="term" value="C:cytosol"/>
    <property type="evidence" value="ECO:0007669"/>
    <property type="project" value="TreeGrafter"/>
</dbReference>
<dbReference type="CDD" id="cd00093">
    <property type="entry name" value="HTH_XRE"/>
    <property type="match status" value="1"/>
</dbReference>
<dbReference type="Pfam" id="PF01381">
    <property type="entry name" value="HTH_3"/>
    <property type="match status" value="1"/>
</dbReference>
<keyword evidence="1" id="KW-0238">DNA-binding</keyword>
<gene>
    <name evidence="3" type="ORF">A606_02225</name>
</gene>
<evidence type="ECO:0000313" key="3">
    <source>
        <dbReference type="EMBL" id="AGP30098.1"/>
    </source>
</evidence>
<dbReference type="SMART" id="SM00530">
    <property type="entry name" value="HTH_XRE"/>
    <property type="match status" value="1"/>
</dbReference>
<feature type="domain" description="HTH cro/C1-type" evidence="2">
    <location>
        <begin position="10"/>
        <end position="67"/>
    </location>
</feature>
<dbReference type="InterPro" id="IPR010982">
    <property type="entry name" value="Lambda_DNA-bd_dom_sf"/>
</dbReference>
<evidence type="ECO:0000259" key="2">
    <source>
        <dbReference type="PROSITE" id="PS50943"/>
    </source>
</evidence>
<name>S4XHH6_9CORY</name>
<dbReference type="Gene3D" id="1.10.260.40">
    <property type="entry name" value="lambda repressor-like DNA-binding domains"/>
    <property type="match status" value="1"/>
</dbReference>
<sequence>MRAQAIGAALRDLRKSRGLTQDDLADQASDTGITRRTIYRIESGQTSPSAVLLWALADALGVSLEELVHRAEALAAEEDQDS</sequence>
<dbReference type="EMBL" id="CP003696">
    <property type="protein sequence ID" value="AGP30098.1"/>
    <property type="molecule type" value="Genomic_DNA"/>
</dbReference>
<proteinExistence type="predicted"/>
<dbReference type="InterPro" id="IPR001387">
    <property type="entry name" value="Cro/C1-type_HTH"/>
</dbReference>
<dbReference type="PANTHER" id="PTHR46797:SF1">
    <property type="entry name" value="METHYLPHOSPHONATE SYNTHASE"/>
    <property type="match status" value="1"/>
</dbReference>
<dbReference type="AlphaFoldDB" id="S4XHH6"/>
<dbReference type="InterPro" id="IPR050807">
    <property type="entry name" value="TransReg_Diox_bact_type"/>
</dbReference>
<accession>S4XHH6</accession>
<dbReference type="Proteomes" id="UP000014809">
    <property type="component" value="Chromosome"/>
</dbReference>
<protein>
    <submittedName>
        <fullName evidence="3">XRE family transcriptional regulator</fullName>
    </submittedName>
</protein>
<dbReference type="SUPFAM" id="SSF47413">
    <property type="entry name" value="lambda repressor-like DNA-binding domains"/>
    <property type="match status" value="1"/>
</dbReference>
<dbReference type="GO" id="GO:0003700">
    <property type="term" value="F:DNA-binding transcription factor activity"/>
    <property type="evidence" value="ECO:0007669"/>
    <property type="project" value="TreeGrafter"/>
</dbReference>
<keyword evidence="4" id="KW-1185">Reference proteome</keyword>
<evidence type="ECO:0000256" key="1">
    <source>
        <dbReference type="ARBA" id="ARBA00023125"/>
    </source>
</evidence>